<accession>A0A0B0HAR3</accession>
<sequence length="113" mass="12684">MSKRVSNNELSHYVYSADSAIHGTGLFAAVPFEKGEYIGTYAGPRASRNGMYVLWVYDPDNHDDIYGISGKNLLRFLNHEADGNAEFEGPDLFATRDIATGEELTFHYGDEWE</sequence>
<dbReference type="GeneID" id="86992176"/>
<dbReference type="SMART" id="SM00317">
    <property type="entry name" value="SET"/>
    <property type="match status" value="1"/>
</dbReference>
<organism evidence="2 4">
    <name type="scientific">Solemya velum gill symbiont</name>
    <dbReference type="NCBI Taxonomy" id="2340"/>
    <lineage>
        <taxon>Bacteria</taxon>
        <taxon>Pseudomonadati</taxon>
        <taxon>Pseudomonadota</taxon>
        <taxon>Gammaproteobacteria</taxon>
        <taxon>sulfur-oxidizing symbionts</taxon>
    </lineage>
</organism>
<reference evidence="3 5" key="2">
    <citation type="submission" date="2016-11" db="EMBL/GenBank/DDBJ databases">
        <title>Mixed transmission modes and dynamic genome evolution in an obligate animal-bacterial symbiosis.</title>
        <authorList>
            <person name="Russell S.L."/>
            <person name="Corbett-Detig R.B."/>
            <person name="Cavanaugh C.M."/>
        </authorList>
    </citation>
    <scope>NUCLEOTIDE SEQUENCE [LARGE SCALE GENOMIC DNA]</scope>
    <source>
        <strain evidence="3">MA-KB16</strain>
    </source>
</reference>
<comment type="caution">
    <text evidence="2">The sequence shown here is derived from an EMBL/GenBank/DDBJ whole genome shotgun (WGS) entry which is preliminary data.</text>
</comment>
<feature type="domain" description="SET" evidence="1">
    <location>
        <begin position="12"/>
        <end position="109"/>
    </location>
</feature>
<dbReference type="Gene3D" id="2.170.270.10">
    <property type="entry name" value="SET domain"/>
    <property type="match status" value="1"/>
</dbReference>
<dbReference type="EMBL" id="JRAA01000002">
    <property type="protein sequence ID" value="KHF24934.1"/>
    <property type="molecule type" value="Genomic_DNA"/>
</dbReference>
<evidence type="ECO:0000313" key="4">
    <source>
        <dbReference type="Proteomes" id="UP000030856"/>
    </source>
</evidence>
<dbReference type="STRING" id="2340.JV46_04270"/>
<dbReference type="SUPFAM" id="SSF82199">
    <property type="entry name" value="SET domain"/>
    <property type="match status" value="1"/>
</dbReference>
<dbReference type="OrthoDB" id="9790349at2"/>
<dbReference type="Pfam" id="PF00856">
    <property type="entry name" value="SET"/>
    <property type="match status" value="1"/>
</dbReference>
<reference evidence="2 4" key="1">
    <citation type="journal article" date="2014" name="BMC Genomics">
        <title>The genome of the intracellular bacterium of the coastal bivalve, Solemya velum: a blueprint for thriving in and out of symbiosis.</title>
        <authorList>
            <person name="Dmytrenko O."/>
            <person name="Russell S.L."/>
            <person name="Loo W.T."/>
            <person name="Fontanez K.M."/>
            <person name="Liao L."/>
            <person name="Roeselers G."/>
            <person name="Sharma R."/>
            <person name="Stewart F.J."/>
            <person name="Newton I.L."/>
            <person name="Woyke T."/>
            <person name="Wu D."/>
            <person name="Lang J.M."/>
            <person name="Eisen J.A."/>
            <person name="Cavanaugh C.M."/>
        </authorList>
    </citation>
    <scope>NUCLEOTIDE SEQUENCE [LARGE SCALE GENOMIC DNA]</scope>
    <source>
        <strain evidence="2 4">WH</strain>
    </source>
</reference>
<dbReference type="AlphaFoldDB" id="A0A0B0HAR3"/>
<gene>
    <name evidence="3" type="ORF">BOV88_09085</name>
    <name evidence="2" type="ORF">JV46_04270</name>
</gene>
<evidence type="ECO:0000313" key="5">
    <source>
        <dbReference type="Proteomes" id="UP000190962"/>
    </source>
</evidence>
<dbReference type="PROSITE" id="PS50280">
    <property type="entry name" value="SET"/>
    <property type="match status" value="1"/>
</dbReference>
<evidence type="ECO:0000313" key="3">
    <source>
        <dbReference type="EMBL" id="OOY34598.1"/>
    </source>
</evidence>
<dbReference type="eggNOG" id="COG2940">
    <property type="taxonomic scope" value="Bacteria"/>
</dbReference>
<protein>
    <submittedName>
        <fullName evidence="2">SET domain-containing protein</fullName>
    </submittedName>
</protein>
<dbReference type="Proteomes" id="UP000030856">
    <property type="component" value="Unassembled WGS sequence"/>
</dbReference>
<evidence type="ECO:0000259" key="1">
    <source>
        <dbReference type="PROSITE" id="PS50280"/>
    </source>
</evidence>
<proteinExistence type="predicted"/>
<dbReference type="RefSeq" id="WP_043117167.1">
    <property type="nucleotide sequence ID" value="NZ_JRAA01000002.1"/>
</dbReference>
<name>A0A0B0HAR3_SOVGS</name>
<dbReference type="Proteomes" id="UP000190962">
    <property type="component" value="Unassembled WGS sequence"/>
</dbReference>
<dbReference type="EMBL" id="MPNX01000013">
    <property type="protein sequence ID" value="OOY34598.1"/>
    <property type="molecule type" value="Genomic_DNA"/>
</dbReference>
<evidence type="ECO:0000313" key="2">
    <source>
        <dbReference type="EMBL" id="KHF24934.1"/>
    </source>
</evidence>
<dbReference type="InterPro" id="IPR001214">
    <property type="entry name" value="SET_dom"/>
</dbReference>
<dbReference type="InterPro" id="IPR046341">
    <property type="entry name" value="SET_dom_sf"/>
</dbReference>
<keyword evidence="4" id="KW-1185">Reference proteome</keyword>